<protein>
    <submittedName>
        <fullName evidence="2">Uncharacterized protein</fullName>
    </submittedName>
</protein>
<dbReference type="AlphaFoldDB" id="A0AAE1DSL3"/>
<keyword evidence="3" id="KW-1185">Reference proteome</keyword>
<evidence type="ECO:0000313" key="3">
    <source>
        <dbReference type="Proteomes" id="UP001283361"/>
    </source>
</evidence>
<dbReference type="EMBL" id="JAWDGP010002648">
    <property type="protein sequence ID" value="KAK3781232.1"/>
    <property type="molecule type" value="Genomic_DNA"/>
</dbReference>
<sequence>MSSPSTNDGVGAVNSKSSPPKEKVPSLSRDFERSTPKYLSTDIEQTTSAEPVKSSPPDSTKTDGLEETKFF</sequence>
<feature type="region of interest" description="Disordered" evidence="1">
    <location>
        <begin position="1"/>
        <end position="71"/>
    </location>
</feature>
<feature type="compositionally biased region" description="Basic and acidic residues" evidence="1">
    <location>
        <begin position="19"/>
        <end position="35"/>
    </location>
</feature>
<evidence type="ECO:0000256" key="1">
    <source>
        <dbReference type="SAM" id="MobiDB-lite"/>
    </source>
</evidence>
<organism evidence="2 3">
    <name type="scientific">Elysia crispata</name>
    <name type="common">lettuce slug</name>
    <dbReference type="NCBI Taxonomy" id="231223"/>
    <lineage>
        <taxon>Eukaryota</taxon>
        <taxon>Metazoa</taxon>
        <taxon>Spiralia</taxon>
        <taxon>Lophotrochozoa</taxon>
        <taxon>Mollusca</taxon>
        <taxon>Gastropoda</taxon>
        <taxon>Heterobranchia</taxon>
        <taxon>Euthyneura</taxon>
        <taxon>Panpulmonata</taxon>
        <taxon>Sacoglossa</taxon>
        <taxon>Placobranchoidea</taxon>
        <taxon>Plakobranchidae</taxon>
        <taxon>Elysia</taxon>
    </lineage>
</organism>
<reference evidence="2" key="1">
    <citation type="journal article" date="2023" name="G3 (Bethesda)">
        <title>A reference genome for the long-term kleptoplast-retaining sea slug Elysia crispata morphotype clarki.</title>
        <authorList>
            <person name="Eastman K.E."/>
            <person name="Pendleton A.L."/>
            <person name="Shaikh M.A."/>
            <person name="Suttiyut T."/>
            <person name="Ogas R."/>
            <person name="Tomko P."/>
            <person name="Gavelis G."/>
            <person name="Widhalm J.R."/>
            <person name="Wisecaver J.H."/>
        </authorList>
    </citation>
    <scope>NUCLEOTIDE SEQUENCE</scope>
    <source>
        <strain evidence="2">ECLA1</strain>
    </source>
</reference>
<accession>A0AAE1DSL3</accession>
<gene>
    <name evidence="2" type="ORF">RRG08_062133</name>
</gene>
<feature type="compositionally biased region" description="Basic and acidic residues" evidence="1">
    <location>
        <begin position="60"/>
        <end position="71"/>
    </location>
</feature>
<comment type="caution">
    <text evidence="2">The sequence shown here is derived from an EMBL/GenBank/DDBJ whole genome shotgun (WGS) entry which is preliminary data.</text>
</comment>
<feature type="non-terminal residue" evidence="2">
    <location>
        <position position="71"/>
    </location>
</feature>
<evidence type="ECO:0000313" key="2">
    <source>
        <dbReference type="EMBL" id="KAK3781232.1"/>
    </source>
</evidence>
<proteinExistence type="predicted"/>
<dbReference type="Proteomes" id="UP001283361">
    <property type="component" value="Unassembled WGS sequence"/>
</dbReference>
<name>A0AAE1DSL3_9GAST</name>